<evidence type="ECO:0000313" key="15">
    <source>
        <dbReference type="Proteomes" id="UP000238205"/>
    </source>
</evidence>
<dbReference type="GO" id="GO:0003677">
    <property type="term" value="F:DNA binding"/>
    <property type="evidence" value="ECO:0007669"/>
    <property type="project" value="UniProtKB-UniRule"/>
</dbReference>
<comment type="subunit">
    <text evidence="10">Forms a cyclic heterotetrameric complex composed of two molecules of XerC and two molecules of XerD.</text>
</comment>
<dbReference type="PROSITE" id="PS51900">
    <property type="entry name" value="CB"/>
    <property type="match status" value="1"/>
</dbReference>
<reference evidence="14 15" key="1">
    <citation type="submission" date="2018-03" db="EMBL/GenBank/DDBJ databases">
        <title>Genomic Encyclopedia of Archaeal and Bacterial Type Strains, Phase II (KMG-II): from individual species to whole genera.</title>
        <authorList>
            <person name="Goeker M."/>
        </authorList>
    </citation>
    <scope>NUCLEOTIDE SEQUENCE [LARGE SCALE GENOMIC DNA]</scope>
    <source>
        <strain evidence="14 15">DSM 13175</strain>
    </source>
</reference>
<comment type="function">
    <text evidence="10">Site-specific tyrosine recombinase, which acts by catalyzing the cutting and rejoining of the recombining DNA molecules. The XerC-XerD complex is essential to convert dimers of the bacterial chromosome into monomers to permit their segregation at cell division. It also contributes to the segregational stability of plasmids.</text>
</comment>
<keyword evidence="6 10" id="KW-0229">DNA integration</keyword>
<evidence type="ECO:0000313" key="14">
    <source>
        <dbReference type="EMBL" id="PRY84194.1"/>
    </source>
</evidence>
<feature type="active site" evidence="10">
    <location>
        <position position="270"/>
    </location>
</feature>
<feature type="active site" evidence="10">
    <location>
        <position position="171"/>
    </location>
</feature>
<evidence type="ECO:0000256" key="10">
    <source>
        <dbReference type="HAMAP-Rule" id="MF_01808"/>
    </source>
</evidence>
<dbReference type="GO" id="GO:0005737">
    <property type="term" value="C:cytoplasm"/>
    <property type="evidence" value="ECO:0007669"/>
    <property type="project" value="UniProtKB-SubCell"/>
</dbReference>
<dbReference type="GO" id="GO:0009037">
    <property type="term" value="F:tyrosine-based site-specific recombinase activity"/>
    <property type="evidence" value="ECO:0007669"/>
    <property type="project" value="UniProtKB-UniRule"/>
</dbReference>
<evidence type="ECO:0000256" key="5">
    <source>
        <dbReference type="ARBA" id="ARBA00022829"/>
    </source>
</evidence>
<dbReference type="NCBIfam" id="NF040815">
    <property type="entry name" value="recomb_XerA_Arch"/>
    <property type="match status" value="1"/>
</dbReference>
<dbReference type="GO" id="GO:0007059">
    <property type="term" value="P:chromosome segregation"/>
    <property type="evidence" value="ECO:0007669"/>
    <property type="project" value="UniProtKB-UniRule"/>
</dbReference>
<feature type="domain" description="Tyr recombinase" evidence="12">
    <location>
        <begin position="107"/>
        <end position="292"/>
    </location>
</feature>
<dbReference type="Gene3D" id="1.10.443.10">
    <property type="entry name" value="Intergrase catalytic core"/>
    <property type="match status" value="1"/>
</dbReference>
<keyword evidence="8 10" id="KW-0233">DNA recombination</keyword>
<dbReference type="Gene3D" id="1.10.150.130">
    <property type="match status" value="1"/>
</dbReference>
<keyword evidence="15" id="KW-1185">Reference proteome</keyword>
<feature type="active site" evidence="10">
    <location>
        <position position="247"/>
    </location>
</feature>
<dbReference type="PROSITE" id="PS51898">
    <property type="entry name" value="TYR_RECOMBINASE"/>
    <property type="match status" value="1"/>
</dbReference>
<keyword evidence="3 10" id="KW-0963">Cytoplasm</keyword>
<organism evidence="14 15">
    <name type="scientific">Alkalibacterium olivapovliticus</name>
    <dbReference type="NCBI Taxonomy" id="99907"/>
    <lineage>
        <taxon>Bacteria</taxon>
        <taxon>Bacillati</taxon>
        <taxon>Bacillota</taxon>
        <taxon>Bacilli</taxon>
        <taxon>Lactobacillales</taxon>
        <taxon>Carnobacteriaceae</taxon>
        <taxon>Alkalibacterium</taxon>
    </lineage>
</organism>
<dbReference type="InterPro" id="IPR002104">
    <property type="entry name" value="Integrase_catalytic"/>
</dbReference>
<gene>
    <name evidence="10" type="primary">xerC</name>
    <name evidence="14" type="ORF">CLV38_101115</name>
</gene>
<evidence type="ECO:0000256" key="7">
    <source>
        <dbReference type="ARBA" id="ARBA00023125"/>
    </source>
</evidence>
<dbReference type="EMBL" id="PVTO01000001">
    <property type="protein sequence ID" value="PRY84194.1"/>
    <property type="molecule type" value="Genomic_DNA"/>
</dbReference>
<comment type="subcellular location">
    <subcellularLocation>
        <location evidence="1 10">Cytoplasm</location>
    </subcellularLocation>
</comment>
<dbReference type="GO" id="GO:0051301">
    <property type="term" value="P:cell division"/>
    <property type="evidence" value="ECO:0007669"/>
    <property type="project" value="UniProtKB-UniRule"/>
</dbReference>
<evidence type="ECO:0000256" key="9">
    <source>
        <dbReference type="ARBA" id="ARBA00023306"/>
    </source>
</evidence>
<dbReference type="PANTHER" id="PTHR30349:SF77">
    <property type="entry name" value="TYROSINE RECOMBINASE XERC"/>
    <property type="match status" value="1"/>
</dbReference>
<evidence type="ECO:0000256" key="1">
    <source>
        <dbReference type="ARBA" id="ARBA00004496"/>
    </source>
</evidence>
<evidence type="ECO:0000256" key="6">
    <source>
        <dbReference type="ARBA" id="ARBA00022908"/>
    </source>
</evidence>
<dbReference type="InterPro" id="IPR023009">
    <property type="entry name" value="Tyrosine_recombinase_XerC/XerD"/>
</dbReference>
<dbReference type="HAMAP" id="MF_01808">
    <property type="entry name" value="Recomb_XerC_XerD"/>
    <property type="match status" value="1"/>
</dbReference>
<dbReference type="Pfam" id="PF02899">
    <property type="entry name" value="Phage_int_SAM_1"/>
    <property type="match status" value="1"/>
</dbReference>
<evidence type="ECO:0000256" key="4">
    <source>
        <dbReference type="ARBA" id="ARBA00022618"/>
    </source>
</evidence>
<proteinExistence type="inferred from homology"/>
<keyword evidence="9 10" id="KW-0131">Cell cycle</keyword>
<keyword evidence="7 10" id="KW-0238">DNA-binding</keyword>
<feature type="domain" description="Core-binding (CB)" evidence="13">
    <location>
        <begin position="1"/>
        <end position="86"/>
    </location>
</feature>
<dbReference type="Proteomes" id="UP000238205">
    <property type="component" value="Unassembled WGS sequence"/>
</dbReference>
<dbReference type="SUPFAM" id="SSF56349">
    <property type="entry name" value="DNA breaking-rejoining enzymes"/>
    <property type="match status" value="1"/>
</dbReference>
<evidence type="ECO:0000259" key="12">
    <source>
        <dbReference type="PROSITE" id="PS51898"/>
    </source>
</evidence>
<name>A0A2T0WCD7_9LACT</name>
<evidence type="ECO:0000256" key="2">
    <source>
        <dbReference type="ARBA" id="ARBA00006657"/>
    </source>
</evidence>
<dbReference type="AlphaFoldDB" id="A0A2T0WCD7"/>
<dbReference type="InterPro" id="IPR050090">
    <property type="entry name" value="Tyrosine_recombinase_XerCD"/>
</dbReference>
<feature type="active site" evidence="10">
    <location>
        <position position="244"/>
    </location>
</feature>
<dbReference type="InterPro" id="IPR010998">
    <property type="entry name" value="Integrase_recombinase_N"/>
</dbReference>
<evidence type="ECO:0000259" key="13">
    <source>
        <dbReference type="PROSITE" id="PS51900"/>
    </source>
</evidence>
<accession>A0A2T0WCD7</accession>
<dbReference type="InterPro" id="IPR004107">
    <property type="entry name" value="Integrase_SAM-like_N"/>
</dbReference>
<comment type="similarity">
    <text evidence="2 10">Belongs to the 'phage' integrase family. XerC subfamily.</text>
</comment>
<comment type="caution">
    <text evidence="14">The sequence shown here is derived from an EMBL/GenBank/DDBJ whole genome shotgun (WGS) entry which is preliminary data.</text>
</comment>
<keyword evidence="5 10" id="KW-0159">Chromosome partition</keyword>
<feature type="active site" description="O-(3'-phospho-DNA)-tyrosine intermediate" evidence="10">
    <location>
        <position position="279"/>
    </location>
</feature>
<evidence type="ECO:0000256" key="8">
    <source>
        <dbReference type="ARBA" id="ARBA00023172"/>
    </source>
</evidence>
<keyword evidence="4 10" id="KW-0132">Cell division</keyword>
<feature type="active site" evidence="10">
    <location>
        <position position="147"/>
    </location>
</feature>
<dbReference type="InterPro" id="IPR013762">
    <property type="entry name" value="Integrase-like_cat_sf"/>
</dbReference>
<evidence type="ECO:0000256" key="11">
    <source>
        <dbReference type="NCBIfam" id="TIGR02224"/>
    </source>
</evidence>
<protein>
    <recommendedName>
        <fullName evidence="10 11">Tyrosine recombinase XerC</fullName>
    </recommendedName>
</protein>
<dbReference type="InterPro" id="IPR011931">
    <property type="entry name" value="Recomb_XerC"/>
</dbReference>
<dbReference type="CDD" id="cd00798">
    <property type="entry name" value="INT_XerDC_C"/>
    <property type="match status" value="1"/>
</dbReference>
<dbReference type="InterPro" id="IPR011010">
    <property type="entry name" value="DNA_brk_join_enz"/>
</dbReference>
<dbReference type="NCBIfam" id="TIGR02224">
    <property type="entry name" value="recomb_XerC"/>
    <property type="match status" value="1"/>
</dbReference>
<sequence length="300" mass="34721">MDNKWMQLFSDYLNNERHYSAHTNQAYMDDIKAFEAFLSETGDEDFLSVNLSDARIYLSHLTDKKYARASISRKISSLRAFYQFMLNNEIVSDNPFSYLHVKKRGSRLPTFFYEKEMTALFEAADGDKPLDYRNQSILELLYGTGIRVSECQGIRIDDVDFSMGMLFVKGKGNKERYIPFGHYASEAMKAYLTEGRAVVMTKYTKEHDFLFINHHGDQITQNGIHYVLNQLIKKSSLTNKISPHMLRHTFATHLLNNGADIRTVQELLGHKSLSSTQVYTHVTTEHLQKDYDAYHPRARG</sequence>
<dbReference type="NCBIfam" id="NF001399">
    <property type="entry name" value="PRK00283.1"/>
    <property type="match status" value="1"/>
</dbReference>
<dbReference type="PANTHER" id="PTHR30349">
    <property type="entry name" value="PHAGE INTEGRASE-RELATED"/>
    <property type="match status" value="1"/>
</dbReference>
<evidence type="ECO:0000256" key="3">
    <source>
        <dbReference type="ARBA" id="ARBA00022490"/>
    </source>
</evidence>
<dbReference type="Pfam" id="PF00589">
    <property type="entry name" value="Phage_integrase"/>
    <property type="match status" value="1"/>
</dbReference>
<dbReference type="GO" id="GO:0006313">
    <property type="term" value="P:DNA transposition"/>
    <property type="evidence" value="ECO:0007669"/>
    <property type="project" value="UniProtKB-UniRule"/>
</dbReference>
<dbReference type="InterPro" id="IPR044068">
    <property type="entry name" value="CB"/>
</dbReference>